<feature type="compositionally biased region" description="Acidic residues" evidence="1">
    <location>
        <begin position="8"/>
        <end position="23"/>
    </location>
</feature>
<name>A0A6H5IK31_9HYME</name>
<protein>
    <submittedName>
        <fullName evidence="2">Uncharacterized protein</fullName>
    </submittedName>
</protein>
<sequence>MKKKEVQEEQDFSNEEEEEDVSGDEWTPAQESGAFVISKADAEKSEEPVLWRIDENLSIT</sequence>
<accession>A0A6H5IK31</accession>
<evidence type="ECO:0000313" key="3">
    <source>
        <dbReference type="Proteomes" id="UP000479190"/>
    </source>
</evidence>
<organism evidence="2 3">
    <name type="scientific">Trichogramma brassicae</name>
    <dbReference type="NCBI Taxonomy" id="86971"/>
    <lineage>
        <taxon>Eukaryota</taxon>
        <taxon>Metazoa</taxon>
        <taxon>Ecdysozoa</taxon>
        <taxon>Arthropoda</taxon>
        <taxon>Hexapoda</taxon>
        <taxon>Insecta</taxon>
        <taxon>Pterygota</taxon>
        <taxon>Neoptera</taxon>
        <taxon>Endopterygota</taxon>
        <taxon>Hymenoptera</taxon>
        <taxon>Apocrita</taxon>
        <taxon>Proctotrupomorpha</taxon>
        <taxon>Chalcidoidea</taxon>
        <taxon>Trichogrammatidae</taxon>
        <taxon>Trichogramma</taxon>
    </lineage>
</organism>
<evidence type="ECO:0000313" key="2">
    <source>
        <dbReference type="EMBL" id="CAB0037792.1"/>
    </source>
</evidence>
<dbReference type="Proteomes" id="UP000479190">
    <property type="component" value="Unassembled WGS sequence"/>
</dbReference>
<gene>
    <name evidence="2" type="ORF">TBRA_LOCUS9603</name>
</gene>
<dbReference type="EMBL" id="CADCXV010000868">
    <property type="protein sequence ID" value="CAB0037792.1"/>
    <property type="molecule type" value="Genomic_DNA"/>
</dbReference>
<reference evidence="2 3" key="1">
    <citation type="submission" date="2020-02" db="EMBL/GenBank/DDBJ databases">
        <authorList>
            <person name="Ferguson B K."/>
        </authorList>
    </citation>
    <scope>NUCLEOTIDE SEQUENCE [LARGE SCALE GENOMIC DNA]</scope>
</reference>
<feature type="region of interest" description="Disordered" evidence="1">
    <location>
        <begin position="1"/>
        <end position="33"/>
    </location>
</feature>
<dbReference type="AlphaFoldDB" id="A0A6H5IK31"/>
<proteinExistence type="predicted"/>
<keyword evidence="3" id="KW-1185">Reference proteome</keyword>
<evidence type="ECO:0000256" key="1">
    <source>
        <dbReference type="SAM" id="MobiDB-lite"/>
    </source>
</evidence>